<accession>A7IVN9</accession>
<name>A7IVN9_PBCVN</name>
<evidence type="ECO:0000313" key="2">
    <source>
        <dbReference type="Proteomes" id="UP000202419"/>
    </source>
</evidence>
<organismHost>
    <name type="scientific">Chlorella</name>
    <dbReference type="NCBI Taxonomy" id="3071"/>
</organismHost>
<organism evidence="1 2">
    <name type="scientific">Paramecium bursaria Chlorella virus NY2A</name>
    <name type="common">PBCV-NY2A</name>
    <dbReference type="NCBI Taxonomy" id="46021"/>
    <lineage>
        <taxon>Viruses</taxon>
        <taxon>Varidnaviria</taxon>
        <taxon>Bamfordvirae</taxon>
        <taxon>Nucleocytoviricota</taxon>
        <taxon>Megaviricetes</taxon>
        <taxon>Algavirales</taxon>
        <taxon>Phycodnaviridae</taxon>
        <taxon>Chlorovirus</taxon>
        <taxon>Chlorovirus americanus</taxon>
    </lineage>
</organism>
<proteinExistence type="predicted"/>
<keyword evidence="2" id="KW-1185">Reference proteome</keyword>
<dbReference type="GeneID" id="5658822"/>
<dbReference type="KEGG" id="vg:5658822"/>
<gene>
    <name evidence="1" type="primary">b014R</name>
    <name evidence="1" type="ORF">NY2A_b014R</name>
</gene>
<reference evidence="1 2" key="1">
    <citation type="journal article" date="2007" name="Virology">
        <title>Sequence and annotation of the 369-kb NY-2A and the 345-kb AR158 viruses that infect Chlorella NC64A.</title>
        <authorList>
            <person name="Fitzgerald L.A."/>
            <person name="Graves M.V."/>
            <person name="Li X."/>
            <person name="Feldblyum T."/>
            <person name="Nierman W.C."/>
            <person name="Van Etten J.L."/>
        </authorList>
    </citation>
    <scope>NUCLEOTIDE SEQUENCE [LARGE SCALE GENOMIC DNA]</scope>
    <source>
        <strain evidence="1 2">NY-2A</strain>
    </source>
</reference>
<dbReference type="EMBL" id="DQ491002">
    <property type="protein sequence ID" value="ABT14413.1"/>
    <property type="molecule type" value="Genomic_DNA"/>
</dbReference>
<dbReference type="Proteomes" id="UP000202419">
    <property type="component" value="Segment"/>
</dbReference>
<evidence type="ECO:0000313" key="1">
    <source>
        <dbReference type="EMBL" id="ABT14413.1"/>
    </source>
</evidence>
<sequence>MYFISFEKNCNDRRRCIIEYSLLEIIYSFDGEPRHKLVSTFYIQITWRHEKSSWYNNQSACTICNCI</sequence>
<dbReference type="RefSeq" id="YP_001497210.1">
    <property type="nucleotide sequence ID" value="NC_009898.1"/>
</dbReference>
<protein>
    <submittedName>
        <fullName evidence="1">Uncharacterized protein b014R</fullName>
    </submittedName>
</protein>